<feature type="transmembrane region" description="Helical" evidence="1">
    <location>
        <begin position="219"/>
        <end position="237"/>
    </location>
</feature>
<dbReference type="EMBL" id="BAAALS010000009">
    <property type="protein sequence ID" value="GAA1751165.1"/>
    <property type="molecule type" value="Genomic_DNA"/>
</dbReference>
<reference evidence="3" key="1">
    <citation type="journal article" date="2019" name="Int. J. Syst. Evol. Microbiol.">
        <title>The Global Catalogue of Microorganisms (GCM) 10K type strain sequencing project: providing services to taxonomists for standard genome sequencing and annotation.</title>
        <authorList>
            <consortium name="The Broad Institute Genomics Platform"/>
            <consortium name="The Broad Institute Genome Sequencing Center for Infectious Disease"/>
            <person name="Wu L."/>
            <person name="Ma J."/>
        </authorList>
    </citation>
    <scope>NUCLEOTIDE SEQUENCE [LARGE SCALE GENOMIC DNA]</scope>
    <source>
        <strain evidence="3">JCM 13249</strain>
    </source>
</reference>
<feature type="transmembrane region" description="Helical" evidence="1">
    <location>
        <begin position="244"/>
        <end position="266"/>
    </location>
</feature>
<feature type="transmembrane region" description="Helical" evidence="1">
    <location>
        <begin position="90"/>
        <end position="111"/>
    </location>
</feature>
<dbReference type="InterPro" id="IPR047928">
    <property type="entry name" value="Perm_prefix_1"/>
</dbReference>
<dbReference type="Pfam" id="PF22564">
    <property type="entry name" value="HAAS"/>
    <property type="match status" value="1"/>
</dbReference>
<comment type="caution">
    <text evidence="2">The sequence shown here is derived from an EMBL/GenBank/DDBJ whole genome shotgun (WGS) entry which is preliminary data.</text>
</comment>
<proteinExistence type="predicted"/>
<keyword evidence="1" id="KW-0812">Transmembrane</keyword>
<keyword evidence="1" id="KW-1133">Transmembrane helix</keyword>
<evidence type="ECO:0000256" key="1">
    <source>
        <dbReference type="SAM" id="Phobius"/>
    </source>
</evidence>
<dbReference type="NCBIfam" id="NF038403">
    <property type="entry name" value="perm_prefix_1"/>
    <property type="match status" value="1"/>
</dbReference>
<dbReference type="Proteomes" id="UP001500655">
    <property type="component" value="Unassembled WGS sequence"/>
</dbReference>
<feature type="transmembrane region" description="Helical" evidence="1">
    <location>
        <begin position="123"/>
        <end position="145"/>
    </location>
</feature>
<organism evidence="2 3">
    <name type="scientific">Luedemannella helvata</name>
    <dbReference type="NCBI Taxonomy" id="349315"/>
    <lineage>
        <taxon>Bacteria</taxon>
        <taxon>Bacillati</taxon>
        <taxon>Actinomycetota</taxon>
        <taxon>Actinomycetes</taxon>
        <taxon>Micromonosporales</taxon>
        <taxon>Micromonosporaceae</taxon>
        <taxon>Luedemannella</taxon>
    </lineage>
</organism>
<keyword evidence="3" id="KW-1185">Reference proteome</keyword>
<name>A0ABP4WER2_9ACTN</name>
<sequence length="338" mass="36871">MTAPTPSLTERYVEATLRRLPERQRADIERELRASIDDAVEARVEAGEDPAEAERAVLTGLGDPARLAAGYADRPLHLIGPDLFLPYTRLLTALIAIVVPIVATIAGIARAVDGDVGQVIGDIITAAITTGVNVAFWTTLLFAILERLPSVRASVIRDWTLDQLPEPPKRRRRHADLIAETVMMVLFAAFVLLTPVLRFKTDASGGPIGVLSPWLWDTGVVYLFLVLALVGLSFNYVKLHVRWSAPLAVAGAVVNLAASGVLLWVARTDRLINPAFRAAVDWPAEVWEWLPVGVTIGVAISAVMVVVELVRGFITRSWERADFGETIREATQRIPGVK</sequence>
<evidence type="ECO:0000313" key="3">
    <source>
        <dbReference type="Proteomes" id="UP001500655"/>
    </source>
</evidence>
<accession>A0ABP4WER2</accession>
<keyword evidence="1" id="KW-0472">Membrane</keyword>
<gene>
    <name evidence="2" type="ORF">GCM10009681_22770</name>
</gene>
<evidence type="ECO:0000313" key="2">
    <source>
        <dbReference type="EMBL" id="GAA1751165.1"/>
    </source>
</evidence>
<protein>
    <submittedName>
        <fullName evidence="2">Permease prefix domain 1-containing protein</fullName>
    </submittedName>
</protein>
<dbReference type="RefSeq" id="WP_344079830.1">
    <property type="nucleotide sequence ID" value="NZ_BAAALS010000009.1"/>
</dbReference>
<feature type="transmembrane region" description="Helical" evidence="1">
    <location>
        <begin position="177"/>
        <end position="199"/>
    </location>
</feature>
<feature type="transmembrane region" description="Helical" evidence="1">
    <location>
        <begin position="286"/>
        <end position="310"/>
    </location>
</feature>